<comment type="cofactor">
    <cofactor evidence="1">
        <name>Mg(2+)</name>
        <dbReference type="ChEBI" id="CHEBI:18420"/>
    </cofactor>
</comment>
<evidence type="ECO:0000256" key="1">
    <source>
        <dbReference type="ARBA" id="ARBA00001946"/>
    </source>
</evidence>
<accession>A0A2H0U7T8</accession>
<dbReference type="AlphaFoldDB" id="A0A2H0U7T8"/>
<sequence>MRAALGGSINYVGENPEPAGGAVPRTAGEHLLARTPHFDLRYCRGAAAPALRGSQGAPLARPALGVWRFLPRRLFWARSGLFLLTCGCSSMEAMAGAEKTHAGQKRKVAVFDVDGTIFRSSLLLELVDQLIQDSVFDESVRQAYEREERKWLDREGDYGSYIEAVVPTFRKHIKGVHYGALADSAERMVEEQWKRTYRYTRDLLKELKSRDYFLLAVSHSPKTALDKFCPRLGFDKVYGMIYELGPQECFTGAVTDEHIIYNKANILKRAIEKENLTLAHSVGVGDTESDIPFLEMVAKPICFNPNMKLYRHAKRMKWKVMVERKDVIYEL</sequence>
<dbReference type="Proteomes" id="UP000231379">
    <property type="component" value="Unassembled WGS sequence"/>
</dbReference>
<dbReference type="InterPro" id="IPR023214">
    <property type="entry name" value="HAD_sf"/>
</dbReference>
<dbReference type="GO" id="GO:0006564">
    <property type="term" value="P:L-serine biosynthetic process"/>
    <property type="evidence" value="ECO:0007669"/>
    <property type="project" value="UniProtKB-KW"/>
</dbReference>
<dbReference type="Gene3D" id="3.40.50.1000">
    <property type="entry name" value="HAD superfamily/HAD-like"/>
    <property type="match status" value="1"/>
</dbReference>
<dbReference type="PANTHER" id="PTHR43344:SF2">
    <property type="entry name" value="PHOSPHOSERINE PHOSPHATASE"/>
    <property type="match status" value="1"/>
</dbReference>
<dbReference type="NCBIfam" id="TIGR01488">
    <property type="entry name" value="HAD-SF-IB"/>
    <property type="match status" value="1"/>
</dbReference>
<evidence type="ECO:0000313" key="11">
    <source>
        <dbReference type="EMBL" id="PIR82410.1"/>
    </source>
</evidence>
<dbReference type="Gene3D" id="1.20.1440.100">
    <property type="entry name" value="SG protein - dephosphorylation function"/>
    <property type="match status" value="1"/>
</dbReference>
<evidence type="ECO:0000256" key="6">
    <source>
        <dbReference type="ARBA" id="ARBA00022801"/>
    </source>
</evidence>
<protein>
    <recommendedName>
        <fullName evidence="3">phosphoserine phosphatase</fullName>
        <ecNumber evidence="3">3.1.3.3</ecNumber>
    </recommendedName>
</protein>
<comment type="catalytic activity">
    <reaction evidence="9">
        <text>O-phospho-L-serine + H2O = L-serine + phosphate</text>
        <dbReference type="Rhea" id="RHEA:21208"/>
        <dbReference type="ChEBI" id="CHEBI:15377"/>
        <dbReference type="ChEBI" id="CHEBI:33384"/>
        <dbReference type="ChEBI" id="CHEBI:43474"/>
        <dbReference type="ChEBI" id="CHEBI:57524"/>
        <dbReference type="EC" id="3.1.3.3"/>
    </reaction>
</comment>
<evidence type="ECO:0000313" key="12">
    <source>
        <dbReference type="Proteomes" id="UP000231379"/>
    </source>
</evidence>
<gene>
    <name evidence="11" type="ORF">COU20_02710</name>
</gene>
<keyword evidence="7" id="KW-0460">Magnesium</keyword>
<dbReference type="GO" id="GO:0000287">
    <property type="term" value="F:magnesium ion binding"/>
    <property type="evidence" value="ECO:0007669"/>
    <property type="project" value="TreeGrafter"/>
</dbReference>
<name>A0A2H0U7T8_9BACT</name>
<dbReference type="GO" id="GO:0005737">
    <property type="term" value="C:cytoplasm"/>
    <property type="evidence" value="ECO:0007669"/>
    <property type="project" value="TreeGrafter"/>
</dbReference>
<reference evidence="12" key="1">
    <citation type="submission" date="2017-09" db="EMBL/GenBank/DDBJ databases">
        <title>Depth-based differentiation of microbial function through sediment-hosted aquifers and enrichment of novel symbionts in the deep terrestrial subsurface.</title>
        <authorList>
            <person name="Probst A.J."/>
            <person name="Ladd B."/>
            <person name="Jarett J.K."/>
            <person name="Geller-Mcgrath D.E."/>
            <person name="Sieber C.M.K."/>
            <person name="Emerson J.B."/>
            <person name="Anantharaman K."/>
            <person name="Thomas B.C."/>
            <person name="Malmstrom R."/>
            <person name="Stieglmeier M."/>
            <person name="Klingl A."/>
            <person name="Woyke T."/>
            <person name="Ryan C.M."/>
            <person name="Banfield J.F."/>
        </authorList>
    </citation>
    <scope>NUCLEOTIDE SEQUENCE [LARGE SCALE GENOMIC DNA]</scope>
</reference>
<dbReference type="EC" id="3.1.3.3" evidence="3"/>
<evidence type="ECO:0000256" key="2">
    <source>
        <dbReference type="ARBA" id="ARBA00005135"/>
    </source>
</evidence>
<evidence type="ECO:0000256" key="3">
    <source>
        <dbReference type="ARBA" id="ARBA00012640"/>
    </source>
</evidence>
<evidence type="ECO:0000256" key="4">
    <source>
        <dbReference type="ARBA" id="ARBA00022605"/>
    </source>
</evidence>
<comment type="pathway">
    <text evidence="2">Amino-acid biosynthesis; L-serine biosynthesis; L-serine from 3-phospho-D-glycerate: step 3/3.</text>
</comment>
<dbReference type="EMBL" id="PFBM01000016">
    <property type="protein sequence ID" value="PIR82410.1"/>
    <property type="molecule type" value="Genomic_DNA"/>
</dbReference>
<evidence type="ECO:0000256" key="5">
    <source>
        <dbReference type="ARBA" id="ARBA00022723"/>
    </source>
</evidence>
<comment type="caution">
    <text evidence="11">The sequence shown here is derived from an EMBL/GenBank/DDBJ whole genome shotgun (WGS) entry which is preliminary data.</text>
</comment>
<evidence type="ECO:0000256" key="7">
    <source>
        <dbReference type="ARBA" id="ARBA00022842"/>
    </source>
</evidence>
<comment type="catalytic activity">
    <reaction evidence="10">
        <text>O-phospho-D-serine + H2O = D-serine + phosphate</text>
        <dbReference type="Rhea" id="RHEA:24873"/>
        <dbReference type="ChEBI" id="CHEBI:15377"/>
        <dbReference type="ChEBI" id="CHEBI:35247"/>
        <dbReference type="ChEBI" id="CHEBI:43474"/>
        <dbReference type="ChEBI" id="CHEBI:58680"/>
        <dbReference type="EC" id="3.1.3.3"/>
    </reaction>
</comment>
<organism evidence="11 12">
    <name type="scientific">Candidatus Kaiserbacteria bacterium CG10_big_fil_rev_8_21_14_0_10_59_10</name>
    <dbReference type="NCBI Taxonomy" id="1974612"/>
    <lineage>
        <taxon>Bacteria</taxon>
        <taxon>Candidatus Kaiseribacteriota</taxon>
    </lineage>
</organism>
<proteinExistence type="predicted"/>
<keyword evidence="4" id="KW-0028">Amino-acid biosynthesis</keyword>
<dbReference type="PANTHER" id="PTHR43344">
    <property type="entry name" value="PHOSPHOSERINE PHOSPHATASE"/>
    <property type="match status" value="1"/>
</dbReference>
<evidence type="ECO:0000256" key="10">
    <source>
        <dbReference type="ARBA" id="ARBA00048523"/>
    </source>
</evidence>
<dbReference type="GO" id="GO:0036424">
    <property type="term" value="F:L-phosphoserine phosphatase activity"/>
    <property type="evidence" value="ECO:0007669"/>
    <property type="project" value="TreeGrafter"/>
</dbReference>
<dbReference type="InterPro" id="IPR036412">
    <property type="entry name" value="HAD-like_sf"/>
</dbReference>
<keyword evidence="8" id="KW-0718">Serine biosynthesis</keyword>
<dbReference type="InterPro" id="IPR050582">
    <property type="entry name" value="HAD-like_SerB"/>
</dbReference>
<evidence type="ECO:0000256" key="8">
    <source>
        <dbReference type="ARBA" id="ARBA00023299"/>
    </source>
</evidence>
<keyword evidence="5" id="KW-0479">Metal-binding</keyword>
<evidence type="ECO:0000256" key="9">
    <source>
        <dbReference type="ARBA" id="ARBA00048138"/>
    </source>
</evidence>
<dbReference type="Pfam" id="PF12710">
    <property type="entry name" value="HAD"/>
    <property type="match status" value="1"/>
</dbReference>
<dbReference type="SUPFAM" id="SSF56784">
    <property type="entry name" value="HAD-like"/>
    <property type="match status" value="1"/>
</dbReference>
<keyword evidence="6" id="KW-0378">Hydrolase</keyword>